<name>A0ABN9XE22_9DINO</name>
<gene>
    <name evidence="1" type="ORF">PCOR1329_LOCUS75909</name>
</gene>
<evidence type="ECO:0000313" key="1">
    <source>
        <dbReference type="EMBL" id="CAK0897855.1"/>
    </source>
</evidence>
<reference evidence="1" key="1">
    <citation type="submission" date="2023-10" db="EMBL/GenBank/DDBJ databases">
        <authorList>
            <person name="Chen Y."/>
            <person name="Shah S."/>
            <person name="Dougan E. K."/>
            <person name="Thang M."/>
            <person name="Chan C."/>
        </authorList>
    </citation>
    <scope>NUCLEOTIDE SEQUENCE [LARGE SCALE GENOMIC DNA]</scope>
</reference>
<protein>
    <submittedName>
        <fullName evidence="1">Uncharacterized protein</fullName>
    </submittedName>
</protein>
<comment type="caution">
    <text evidence="1">The sequence shown here is derived from an EMBL/GenBank/DDBJ whole genome shotgun (WGS) entry which is preliminary data.</text>
</comment>
<keyword evidence="2" id="KW-1185">Reference proteome</keyword>
<evidence type="ECO:0000313" key="2">
    <source>
        <dbReference type="Proteomes" id="UP001189429"/>
    </source>
</evidence>
<accession>A0ABN9XE22</accession>
<proteinExistence type="predicted"/>
<sequence>MFDLKEQVALKIGIPACLQDIQLDGRVTENDEWIATTDGFKLSVTLVVRHGLVEFKVANNTNHRNGFAPKMACYSKLISPEPAPLGTIVKAVIRCGDLIMTTEGQWLPLDILEPLRPNYGEDSDVERDYDVMFLRPDGSTEHKTVEWMSSNGFSEIQVGMGIWSSKWMFQPGFVDTVDREDVKHKVGLAMSGVLGNPDLIP</sequence>
<dbReference type="Proteomes" id="UP001189429">
    <property type="component" value="Unassembled WGS sequence"/>
</dbReference>
<dbReference type="EMBL" id="CAUYUJ010020392">
    <property type="protein sequence ID" value="CAK0897855.1"/>
    <property type="molecule type" value="Genomic_DNA"/>
</dbReference>
<organism evidence="1 2">
    <name type="scientific">Prorocentrum cordatum</name>
    <dbReference type="NCBI Taxonomy" id="2364126"/>
    <lineage>
        <taxon>Eukaryota</taxon>
        <taxon>Sar</taxon>
        <taxon>Alveolata</taxon>
        <taxon>Dinophyceae</taxon>
        <taxon>Prorocentrales</taxon>
        <taxon>Prorocentraceae</taxon>
        <taxon>Prorocentrum</taxon>
    </lineage>
</organism>